<dbReference type="PANTHER" id="PTHR22642:SF2">
    <property type="entry name" value="PROTEIN LONG AFTER FAR-RED 3"/>
    <property type="match status" value="1"/>
</dbReference>
<dbReference type="SUPFAM" id="SSF51338">
    <property type="entry name" value="Composite domain of metallo-dependent hydrolases"/>
    <property type="match status" value="1"/>
</dbReference>
<dbReference type="GO" id="GO:0016810">
    <property type="term" value="F:hydrolase activity, acting on carbon-nitrogen (but not peptide) bonds"/>
    <property type="evidence" value="ECO:0007669"/>
    <property type="project" value="InterPro"/>
</dbReference>
<dbReference type="Pfam" id="PF07969">
    <property type="entry name" value="Amidohydro_3"/>
    <property type="match status" value="1"/>
</dbReference>
<evidence type="ECO:0000313" key="3">
    <source>
        <dbReference type="Proteomes" id="UP000265509"/>
    </source>
</evidence>
<keyword evidence="3" id="KW-1185">Reference proteome</keyword>
<dbReference type="Gene3D" id="3.20.20.140">
    <property type="entry name" value="Metal-dependent hydrolases"/>
    <property type="match status" value="2"/>
</dbReference>
<gene>
    <name evidence="2" type="ORF">DWB85_14410</name>
</gene>
<dbReference type="InterPro" id="IPR032466">
    <property type="entry name" value="Metal_Hydrolase"/>
</dbReference>
<dbReference type="Proteomes" id="UP000265509">
    <property type="component" value="Unassembled WGS sequence"/>
</dbReference>
<accession>A0A3L7DU12</accession>
<dbReference type="OrthoDB" id="9031471at2"/>
<dbReference type="SUPFAM" id="SSF51556">
    <property type="entry name" value="Metallo-dependent hydrolases"/>
    <property type="match status" value="1"/>
</dbReference>
<evidence type="ECO:0000259" key="1">
    <source>
        <dbReference type="Pfam" id="PF07969"/>
    </source>
</evidence>
<dbReference type="AlphaFoldDB" id="A0A3L7DU12"/>
<proteinExistence type="predicted"/>
<dbReference type="RefSeq" id="WP_117956018.1">
    <property type="nucleotide sequence ID" value="NZ_QRAN01000016.1"/>
</dbReference>
<dbReference type="Gene3D" id="3.10.310.70">
    <property type="match status" value="1"/>
</dbReference>
<comment type="caution">
    <text evidence="2">The sequence shown here is derived from an EMBL/GenBank/DDBJ whole genome shotgun (WGS) entry which is preliminary data.</text>
</comment>
<dbReference type="InterPro" id="IPR011059">
    <property type="entry name" value="Metal-dep_hydrolase_composite"/>
</dbReference>
<reference evidence="2 3" key="1">
    <citation type="submission" date="2018-07" db="EMBL/GenBank/DDBJ databases">
        <title>Halioglobus sp. genome submission.</title>
        <authorList>
            <person name="Ye M.-Q."/>
            <person name="Du Z.-J."/>
        </authorList>
    </citation>
    <scope>NUCLEOTIDE SEQUENCE [LARGE SCALE GENOMIC DNA]</scope>
    <source>
        <strain evidence="2 3">U0301</strain>
    </source>
</reference>
<dbReference type="EMBL" id="QRAN01000016">
    <property type="protein sequence ID" value="RLQ21087.1"/>
    <property type="molecule type" value="Genomic_DNA"/>
</dbReference>
<protein>
    <submittedName>
        <fullName evidence="2">Hydrolase</fullName>
    </submittedName>
</protein>
<feature type="domain" description="Amidohydrolase 3" evidence="1">
    <location>
        <begin position="37"/>
        <end position="461"/>
    </location>
</feature>
<dbReference type="InterPro" id="IPR013108">
    <property type="entry name" value="Amidohydro_3"/>
</dbReference>
<sequence>MLIKNAEVEQASGVDVRCRQGLVYQVGDCLPPEPGEQVIDASGGALLPGLHDHHLHLRALAAARSSVICGPPQVNTVEQLREVLNRDQGSGWLRGIAYHDAVAGELNRWQLDDLVKHRPVRIQHRSGKLWIVNSMAAERLGLADNRHLQGVLCDDRGRPNGRLLRLDGWLRASLANDGPPGLAPVSRELASYGVTGVTDATPSNTDADASAFVEAIECGELLQRILLMGELQFSPPAHPWARRGAHKILLDEHRLPQLDNLVRDIALAHAQQRPVAIHCVTRTELVFALSSLIAAGGHPGDRIEHASVTPDEVLPLLQQAGVAVVTQHGFIRERGDQYLRDVKAQYQQLLYRGKAFLDAGLPLAGSSDAPYGSHDPWLAMRAAVERSTAQGQRIGSAESLSPEQALALYTGSPDYPGTAASRIEPGALADFCLLDRPWASARERLDAADVRATIRAGELIYWR</sequence>
<name>A0A3L7DU12_9GAMM</name>
<dbReference type="PANTHER" id="PTHR22642">
    <property type="entry name" value="IMIDAZOLONEPROPIONASE"/>
    <property type="match status" value="1"/>
</dbReference>
<organism evidence="2 3">
    <name type="scientific">Seongchinamella sediminis</name>
    <dbReference type="NCBI Taxonomy" id="2283635"/>
    <lineage>
        <taxon>Bacteria</taxon>
        <taxon>Pseudomonadati</taxon>
        <taxon>Pseudomonadota</taxon>
        <taxon>Gammaproteobacteria</taxon>
        <taxon>Cellvibrionales</taxon>
        <taxon>Halieaceae</taxon>
        <taxon>Seongchinamella</taxon>
    </lineage>
</organism>
<evidence type="ECO:0000313" key="2">
    <source>
        <dbReference type="EMBL" id="RLQ21087.1"/>
    </source>
</evidence>
<keyword evidence="2" id="KW-0378">Hydrolase</keyword>